<sequence length="119" mass="13187">MSEPVLTKIAEQGVDELSPVVGFRDTIIVGHKATRHTINNDVLDLQALEKIIKDFNKPDFELWDTQNKTVLLAYQVADKIAKLTLKTNKGNIEVISGFYVDMQTINAGIAGGEYIKIGQ</sequence>
<gene>
    <name evidence="1" type="ORF">LU297_00915</name>
</gene>
<evidence type="ECO:0008006" key="3">
    <source>
        <dbReference type="Google" id="ProtNLM"/>
    </source>
</evidence>
<reference evidence="1" key="1">
    <citation type="submission" date="2021-12" db="EMBL/GenBank/DDBJ databases">
        <title>taxonomy of Moraxella sp. ZY201224.</title>
        <authorList>
            <person name="Li F."/>
        </authorList>
    </citation>
    <scope>NUCLEOTIDE SEQUENCE</scope>
    <source>
        <strain evidence="1">ZY201224</strain>
    </source>
</reference>
<dbReference type="Proteomes" id="UP001063782">
    <property type="component" value="Chromosome"/>
</dbReference>
<accession>A0ABY6F4S5</accession>
<organism evidence="1 2">
    <name type="scientific">Moraxella nasicaprae</name>
    <dbReference type="NCBI Taxonomy" id="2904122"/>
    <lineage>
        <taxon>Bacteria</taxon>
        <taxon>Pseudomonadati</taxon>
        <taxon>Pseudomonadota</taxon>
        <taxon>Gammaproteobacteria</taxon>
        <taxon>Moraxellales</taxon>
        <taxon>Moraxellaceae</taxon>
        <taxon>Moraxella</taxon>
    </lineage>
</organism>
<dbReference type="EMBL" id="CP089977">
    <property type="protein sequence ID" value="UXZ05048.1"/>
    <property type="molecule type" value="Genomic_DNA"/>
</dbReference>
<evidence type="ECO:0000313" key="2">
    <source>
        <dbReference type="Proteomes" id="UP001063782"/>
    </source>
</evidence>
<evidence type="ECO:0000313" key="1">
    <source>
        <dbReference type="EMBL" id="UXZ05048.1"/>
    </source>
</evidence>
<protein>
    <recommendedName>
        <fullName evidence="3">Phage-Barnase-EndoU-ColicinE5/D-RelE like nuclease 3 domain-containing protein</fullName>
    </recommendedName>
</protein>
<proteinExistence type="predicted"/>
<dbReference type="RefSeq" id="WP_263076550.1">
    <property type="nucleotide sequence ID" value="NZ_CP089977.1"/>
</dbReference>
<keyword evidence="2" id="KW-1185">Reference proteome</keyword>
<name>A0ABY6F4S5_9GAMM</name>